<keyword evidence="2" id="KW-1134">Transmembrane beta strand</keyword>
<sequence length="598" mass="62311">MTESILRRAAALVLILVLAGMAAPSWATEARLSAPGAGQALKRALKDASLSLAAARRAEASAQEILAAARADYGRLVGVLYDRGRFGPVIHIRLDGREAADLAPLALSGRPARLEITVDPGPAFTLGRAEIGPLAPRTELPEGFAPGRPAQTGVIRQAAAAGVAGWRSAGHAKARIGAQDLSADHRRQRLDARLRLAPGPAVTFGRLRIEGESAVRPERLRAIAGLPEGARFTPEALERSADRLRRTGAFRSVRLSEAETLGPGDNMDVVLTVTDSRPRRLGLGAELSSLEGMTLTGFWLHRNLLGGAERLRFDGAIEGIGAGAGDGVDYRLSTRLERPAITGPDTGGYLTAELETLDEPDFREESVSLGAGLTHVFSRLLSGEAGLTLRHSAVRDDLGRRDMTHLLVPAALTWDRRDDQLNPGEGFFLQAGAMPLLALGGAAENGFRLTGDARIYQGLGERTVLAARLQFGAITGATTAGVPPDLLFFSGGGGTVRGQPYQSLAVDLGGGNRVGGRAFAALSAEARLALSGPIGVVAFADAGYVAADIDGPGDWHSGAGLGVRYNTGFGPIRLDVAAPTGGGTGDGVQLYIGIGQAF</sequence>
<proteinExistence type="predicted"/>
<reference evidence="5 6" key="1">
    <citation type="submission" date="2019-03" db="EMBL/GenBank/DDBJ databases">
        <title>Genomic Encyclopedia of Type Strains, Phase IV (KMG-IV): sequencing the most valuable type-strain genomes for metagenomic binning, comparative biology and taxonomic classification.</title>
        <authorList>
            <person name="Goeker M."/>
        </authorList>
    </citation>
    <scope>NUCLEOTIDE SEQUENCE [LARGE SCALE GENOMIC DNA]</scope>
    <source>
        <strain evidence="5 6">DSM 2781</strain>
    </source>
</reference>
<dbReference type="PANTHER" id="PTHR12815">
    <property type="entry name" value="SORTING AND ASSEMBLY MACHINERY SAMM50 PROTEIN FAMILY MEMBER"/>
    <property type="match status" value="1"/>
</dbReference>
<evidence type="ECO:0000256" key="1">
    <source>
        <dbReference type="ARBA" id="ARBA00004370"/>
    </source>
</evidence>
<evidence type="ECO:0000313" key="6">
    <source>
        <dbReference type="Proteomes" id="UP000295733"/>
    </source>
</evidence>
<keyword evidence="2" id="KW-0812">Transmembrane</keyword>
<dbReference type="RefSeq" id="WP_243695671.1">
    <property type="nucleotide sequence ID" value="NZ_SLXL01000002.1"/>
</dbReference>
<evidence type="ECO:0000313" key="5">
    <source>
        <dbReference type="EMBL" id="TCP26168.1"/>
    </source>
</evidence>
<dbReference type="GO" id="GO:0019867">
    <property type="term" value="C:outer membrane"/>
    <property type="evidence" value="ECO:0007669"/>
    <property type="project" value="InterPro"/>
</dbReference>
<dbReference type="InterPro" id="IPR010827">
    <property type="entry name" value="BamA/TamA_POTRA"/>
</dbReference>
<dbReference type="Pfam" id="PF07244">
    <property type="entry name" value="POTRA"/>
    <property type="match status" value="1"/>
</dbReference>
<dbReference type="Gene3D" id="3.10.20.310">
    <property type="entry name" value="membrane protein fhac"/>
    <property type="match status" value="1"/>
</dbReference>
<accession>A0A4R2NX00</accession>
<organism evidence="5 6">
    <name type="scientific">Rhodovulum adriaticum</name>
    <name type="common">Rhodopseudomonas adriatica</name>
    <dbReference type="NCBI Taxonomy" id="35804"/>
    <lineage>
        <taxon>Bacteria</taxon>
        <taxon>Pseudomonadati</taxon>
        <taxon>Pseudomonadota</taxon>
        <taxon>Alphaproteobacteria</taxon>
        <taxon>Rhodobacterales</taxon>
        <taxon>Paracoccaceae</taxon>
        <taxon>Rhodovulum</taxon>
    </lineage>
</organism>
<keyword evidence="6" id="KW-1185">Reference proteome</keyword>
<name>A0A4R2NX00_RHOAD</name>
<dbReference type="InterPro" id="IPR000184">
    <property type="entry name" value="Bac_surfAg_D15"/>
</dbReference>
<keyword evidence="3" id="KW-0472">Membrane</keyword>
<dbReference type="EMBL" id="SLXL01000002">
    <property type="protein sequence ID" value="TCP26168.1"/>
    <property type="molecule type" value="Genomic_DNA"/>
</dbReference>
<dbReference type="InterPro" id="IPR039910">
    <property type="entry name" value="D15-like"/>
</dbReference>
<dbReference type="AlphaFoldDB" id="A0A4R2NX00"/>
<gene>
    <name evidence="5" type="ORF">EV656_102131</name>
</gene>
<dbReference type="PROSITE" id="PS51779">
    <property type="entry name" value="POTRA"/>
    <property type="match status" value="1"/>
</dbReference>
<dbReference type="PANTHER" id="PTHR12815:SF42">
    <property type="entry name" value="BACTERIAL SURFACE ANTIGEN (D15) DOMAIN-CONTAINING PROTEIN"/>
    <property type="match status" value="1"/>
</dbReference>
<feature type="domain" description="POTRA" evidence="4">
    <location>
        <begin position="202"/>
        <end position="276"/>
    </location>
</feature>
<evidence type="ECO:0000256" key="3">
    <source>
        <dbReference type="ARBA" id="ARBA00023136"/>
    </source>
</evidence>
<comment type="subcellular location">
    <subcellularLocation>
        <location evidence="1">Membrane</location>
    </subcellularLocation>
</comment>
<dbReference type="Proteomes" id="UP000295733">
    <property type="component" value="Unassembled WGS sequence"/>
</dbReference>
<evidence type="ECO:0000256" key="2">
    <source>
        <dbReference type="ARBA" id="ARBA00022452"/>
    </source>
</evidence>
<protein>
    <submittedName>
        <fullName evidence="5">Autotransporter secretion outer membrane protein TamA</fullName>
    </submittedName>
</protein>
<dbReference type="InterPro" id="IPR034746">
    <property type="entry name" value="POTRA"/>
</dbReference>
<dbReference type="Gene3D" id="2.40.160.50">
    <property type="entry name" value="membrane protein fhac: a member of the omp85/tpsb transporter family"/>
    <property type="match status" value="1"/>
</dbReference>
<evidence type="ECO:0000259" key="4">
    <source>
        <dbReference type="PROSITE" id="PS51779"/>
    </source>
</evidence>
<dbReference type="Pfam" id="PF01103">
    <property type="entry name" value="Omp85"/>
    <property type="match status" value="1"/>
</dbReference>
<comment type="caution">
    <text evidence="5">The sequence shown here is derived from an EMBL/GenBank/DDBJ whole genome shotgun (WGS) entry which is preliminary data.</text>
</comment>